<dbReference type="PANTHER" id="PTHR30606:SF9">
    <property type="entry name" value="LIPID A BIOSYNTHESIS LAUROYLTRANSFERASE"/>
    <property type="match status" value="1"/>
</dbReference>
<reference evidence="9" key="1">
    <citation type="submission" date="2016-05" db="EMBL/GenBank/DDBJ databases">
        <title>Draft genome of Corynebacterium afermentans subsp. afermentans LCDC 88199T.</title>
        <authorList>
            <person name="Bernier A.-M."/>
            <person name="Bernard K."/>
        </authorList>
    </citation>
    <scope>NUCLEOTIDE SEQUENCE [LARGE SCALE GENOMIC DNA]</scope>
    <source>
        <strain evidence="9">NML02-A-017</strain>
    </source>
</reference>
<proteinExistence type="predicted"/>
<evidence type="ECO:0000313" key="8">
    <source>
        <dbReference type="EMBL" id="OAM31561.1"/>
    </source>
</evidence>
<keyword evidence="2" id="KW-1003">Cell membrane</keyword>
<sequence length="324" mass="36506">MLARRFGKLFRRPQAAQSAHWSAQRERGSRPFLQLTAWLVRYLPLPLVHIIAAIVPAYFYLTSAAQRRSVRQYQGYLKTSFPAAPLPARFAEYRQFAAFGQAVADRFAVWRHKITVPDLVVEDPDNLYADVDNHSARGQILICSHLGNIEVCRALVSHHQGFKLNVLVHNAHAEDFNRALKAAGASDLQLIQVAELDAAKMLQLSHKLDAGEWLAIAADRTPVRGNKTVPVQFLGHTAHLPQGPWLLAGLLRAPTNTVFVLKERGRYHLCLKRFQVAPSWTAATRKQVIADMAQQYANTLAAHAARAPLQWFNFYDFWNNPEHG</sequence>
<evidence type="ECO:0000256" key="7">
    <source>
        <dbReference type="SAM" id="Phobius"/>
    </source>
</evidence>
<comment type="subcellular location">
    <subcellularLocation>
        <location evidence="1">Cell inner membrane</location>
    </subcellularLocation>
</comment>
<keyword evidence="3" id="KW-0997">Cell inner membrane</keyword>
<dbReference type="AlphaFoldDB" id="A0A1A9S3R7"/>
<protein>
    <submittedName>
        <fullName evidence="8">Glycosyl transferase family 2</fullName>
    </submittedName>
</protein>
<dbReference type="InterPro" id="IPR004960">
    <property type="entry name" value="LipA_acyltrans"/>
</dbReference>
<gene>
    <name evidence="8" type="ORF">A7P95_00420</name>
</gene>
<dbReference type="GO" id="GO:0009247">
    <property type="term" value="P:glycolipid biosynthetic process"/>
    <property type="evidence" value="ECO:0007669"/>
    <property type="project" value="UniProtKB-ARBA"/>
</dbReference>
<name>A0A1A9S3R7_9NEIS</name>
<dbReference type="CDD" id="cd07984">
    <property type="entry name" value="LPLAT_LABLAT-like"/>
    <property type="match status" value="1"/>
</dbReference>
<evidence type="ECO:0000313" key="9">
    <source>
        <dbReference type="Proteomes" id="UP000077885"/>
    </source>
</evidence>
<evidence type="ECO:0000256" key="6">
    <source>
        <dbReference type="ARBA" id="ARBA00023315"/>
    </source>
</evidence>
<comment type="caution">
    <text evidence="8">The sequence shown here is derived from an EMBL/GenBank/DDBJ whole genome shotgun (WGS) entry which is preliminary data.</text>
</comment>
<keyword evidence="5 7" id="KW-0472">Membrane</keyword>
<dbReference type="Pfam" id="PF03279">
    <property type="entry name" value="Lip_A_acyltrans"/>
    <property type="match status" value="1"/>
</dbReference>
<keyword evidence="6" id="KW-0012">Acyltransferase</keyword>
<keyword evidence="7" id="KW-0812">Transmembrane</keyword>
<dbReference type="PIRSF" id="PIRSF028561">
    <property type="entry name" value="Ac_Trasf"/>
    <property type="match status" value="1"/>
</dbReference>
<dbReference type="Proteomes" id="UP000077885">
    <property type="component" value="Unassembled WGS sequence"/>
</dbReference>
<dbReference type="GO" id="GO:0005886">
    <property type="term" value="C:plasma membrane"/>
    <property type="evidence" value="ECO:0007669"/>
    <property type="project" value="UniProtKB-SubCell"/>
</dbReference>
<evidence type="ECO:0000256" key="1">
    <source>
        <dbReference type="ARBA" id="ARBA00004533"/>
    </source>
</evidence>
<organism evidence="8 9">
    <name type="scientific">Eikenella longinqua</name>
    <dbReference type="NCBI Taxonomy" id="1795827"/>
    <lineage>
        <taxon>Bacteria</taxon>
        <taxon>Pseudomonadati</taxon>
        <taxon>Pseudomonadota</taxon>
        <taxon>Betaproteobacteria</taxon>
        <taxon>Neisseriales</taxon>
        <taxon>Neisseriaceae</taxon>
        <taxon>Eikenella</taxon>
    </lineage>
</organism>
<feature type="transmembrane region" description="Helical" evidence="7">
    <location>
        <begin position="42"/>
        <end position="61"/>
    </location>
</feature>
<dbReference type="InterPro" id="IPR014548">
    <property type="entry name" value="Ac_Trasf"/>
</dbReference>
<keyword evidence="4 8" id="KW-0808">Transferase</keyword>
<evidence type="ECO:0000256" key="3">
    <source>
        <dbReference type="ARBA" id="ARBA00022519"/>
    </source>
</evidence>
<dbReference type="STRING" id="1795827.A7P95_00420"/>
<keyword evidence="7" id="KW-1133">Transmembrane helix</keyword>
<dbReference type="GO" id="GO:0016746">
    <property type="term" value="F:acyltransferase activity"/>
    <property type="evidence" value="ECO:0007669"/>
    <property type="project" value="UniProtKB-KW"/>
</dbReference>
<evidence type="ECO:0000256" key="2">
    <source>
        <dbReference type="ARBA" id="ARBA00022475"/>
    </source>
</evidence>
<accession>A0A1A9S3R7</accession>
<dbReference type="EMBL" id="LXSL01000009">
    <property type="protein sequence ID" value="OAM31561.1"/>
    <property type="molecule type" value="Genomic_DNA"/>
</dbReference>
<keyword evidence="9" id="KW-1185">Reference proteome</keyword>
<evidence type="ECO:0000256" key="5">
    <source>
        <dbReference type="ARBA" id="ARBA00023136"/>
    </source>
</evidence>
<dbReference type="PANTHER" id="PTHR30606">
    <property type="entry name" value="LIPID A BIOSYNTHESIS LAUROYL ACYLTRANSFERASE"/>
    <property type="match status" value="1"/>
</dbReference>
<evidence type="ECO:0000256" key="4">
    <source>
        <dbReference type="ARBA" id="ARBA00022679"/>
    </source>
</evidence>